<evidence type="ECO:0000256" key="8">
    <source>
        <dbReference type="ARBA" id="ARBA00023157"/>
    </source>
</evidence>
<dbReference type="InterPro" id="IPR011707">
    <property type="entry name" value="Cu-oxidase-like_N"/>
</dbReference>
<keyword evidence="9" id="KW-0807">Transducer</keyword>
<dbReference type="InterPro" id="IPR000276">
    <property type="entry name" value="GPCR_Rhodpsn"/>
</dbReference>
<feature type="transmembrane region" description="Helical" evidence="11">
    <location>
        <begin position="2245"/>
        <end position="2270"/>
    </location>
</feature>
<proteinExistence type="inferred from homology"/>
<evidence type="ECO:0000256" key="4">
    <source>
        <dbReference type="ARBA" id="ARBA00022723"/>
    </source>
</evidence>
<feature type="domain" description="F5/8 type C" evidence="12">
    <location>
        <begin position="1781"/>
        <end position="1929"/>
    </location>
</feature>
<dbReference type="Pfam" id="PF00001">
    <property type="entry name" value="7tm_1"/>
    <property type="match status" value="1"/>
</dbReference>
<comment type="caution">
    <text evidence="14">The sequence shown here is derived from an EMBL/GenBank/DDBJ whole genome shotgun (WGS) entry which is preliminary data.</text>
</comment>
<dbReference type="InterPro" id="IPR000421">
    <property type="entry name" value="FA58C"/>
</dbReference>
<evidence type="ECO:0008006" key="16">
    <source>
        <dbReference type="Google" id="ProtNLM"/>
    </source>
</evidence>
<evidence type="ECO:0000256" key="3">
    <source>
        <dbReference type="ARBA" id="ARBA00022692"/>
    </source>
</evidence>
<keyword evidence="6 11" id="KW-1133">Transmembrane helix</keyword>
<keyword evidence="15" id="KW-1185">Reference proteome</keyword>
<keyword evidence="9" id="KW-0675">Receptor</keyword>
<keyword evidence="3 9" id="KW-0812">Transmembrane</keyword>
<evidence type="ECO:0000256" key="7">
    <source>
        <dbReference type="ARBA" id="ARBA00023136"/>
    </source>
</evidence>
<dbReference type="Gene3D" id="2.60.120.260">
    <property type="entry name" value="Galactose-binding domain-like"/>
    <property type="match status" value="2"/>
</dbReference>
<feature type="transmembrane region" description="Helical" evidence="11">
    <location>
        <begin position="2365"/>
        <end position="2387"/>
    </location>
</feature>
<dbReference type="CDD" id="cd14454">
    <property type="entry name" value="CuRO_4_FV_like"/>
    <property type="match status" value="1"/>
</dbReference>
<feature type="region of interest" description="Disordered" evidence="10">
    <location>
        <begin position="1019"/>
        <end position="1105"/>
    </location>
</feature>
<evidence type="ECO:0000313" key="15">
    <source>
        <dbReference type="Proteomes" id="UP001558613"/>
    </source>
</evidence>
<evidence type="ECO:0000256" key="1">
    <source>
        <dbReference type="ARBA" id="ARBA00004370"/>
    </source>
</evidence>
<dbReference type="SUPFAM" id="SSF49785">
    <property type="entry name" value="Galactose-binding domain-like"/>
    <property type="match status" value="2"/>
</dbReference>
<dbReference type="InterPro" id="IPR033138">
    <property type="entry name" value="Cu_oxidase_CS"/>
</dbReference>
<keyword evidence="7 11" id="KW-0472">Membrane</keyword>
<reference evidence="14 15" key="1">
    <citation type="submission" date="2023-09" db="EMBL/GenBank/DDBJ databases">
        <authorList>
            <person name="Wang M."/>
        </authorList>
    </citation>
    <scope>NUCLEOTIDE SEQUENCE [LARGE SCALE GENOMIC DNA]</scope>
    <source>
        <strain evidence="14">GT-2023</strain>
        <tissue evidence="14">Liver</tissue>
    </source>
</reference>
<dbReference type="PROSITE" id="PS50022">
    <property type="entry name" value="FA58C_3"/>
    <property type="match status" value="2"/>
</dbReference>
<feature type="domain" description="F5/8 type C" evidence="12">
    <location>
        <begin position="1934"/>
        <end position="2089"/>
    </location>
</feature>
<feature type="region of interest" description="Disordered" evidence="10">
    <location>
        <begin position="2609"/>
        <end position="2635"/>
    </location>
</feature>
<dbReference type="PROSITE" id="PS00237">
    <property type="entry name" value="G_PROTEIN_RECEP_F1_1"/>
    <property type="match status" value="1"/>
</dbReference>
<keyword evidence="5" id="KW-0106">Calcium</keyword>
<dbReference type="CDD" id="cd14453">
    <property type="entry name" value="CuRO_2_FV_like"/>
    <property type="match status" value="1"/>
</dbReference>
<feature type="region of interest" description="Disordered" evidence="10">
    <location>
        <begin position="2337"/>
        <end position="2356"/>
    </location>
</feature>
<dbReference type="SUPFAM" id="SSF49503">
    <property type="entry name" value="Cupredoxins"/>
    <property type="match status" value="6"/>
</dbReference>
<evidence type="ECO:0000256" key="6">
    <source>
        <dbReference type="ARBA" id="ARBA00022989"/>
    </source>
</evidence>
<dbReference type="Gene3D" id="1.20.1070.10">
    <property type="entry name" value="Rhodopsin 7-helix transmembrane proteins"/>
    <property type="match status" value="1"/>
</dbReference>
<dbReference type="PROSITE" id="PS01285">
    <property type="entry name" value="FA58C_1"/>
    <property type="match status" value="2"/>
</dbReference>
<gene>
    <name evidence="14" type="ORF">QQF64_033024</name>
</gene>
<evidence type="ECO:0000256" key="2">
    <source>
        <dbReference type="ARBA" id="ARBA00010609"/>
    </source>
</evidence>
<protein>
    <recommendedName>
        <fullName evidence="16">Coagulation factor V</fullName>
    </recommendedName>
</protein>
<dbReference type="PRINTS" id="PR00237">
    <property type="entry name" value="GPCRRHODOPSN"/>
</dbReference>
<dbReference type="InterPro" id="IPR017452">
    <property type="entry name" value="GPCR_Rhodpsn_7TM"/>
</dbReference>
<keyword evidence="8" id="KW-1015">Disulfide bond</keyword>
<name>A0ABR3MSR4_9TELE</name>
<comment type="subcellular location">
    <subcellularLocation>
        <location evidence="1">Membrane</location>
    </subcellularLocation>
</comment>
<dbReference type="CDD" id="cd00057">
    <property type="entry name" value="FA58C"/>
    <property type="match status" value="2"/>
</dbReference>
<comment type="similarity">
    <text evidence="2">Belongs to the multicopper oxidase family.</text>
</comment>
<feature type="domain" description="G-protein coupled receptors family 1 profile" evidence="13">
    <location>
        <begin position="2145"/>
        <end position="2423"/>
    </location>
</feature>
<feature type="compositionally biased region" description="Acidic residues" evidence="10">
    <location>
        <begin position="2617"/>
        <end position="2626"/>
    </location>
</feature>
<feature type="compositionally biased region" description="Basic residues" evidence="10">
    <location>
        <begin position="1314"/>
        <end position="1339"/>
    </location>
</feature>
<dbReference type="SMART" id="SM00231">
    <property type="entry name" value="FA58C"/>
    <property type="match status" value="2"/>
</dbReference>
<dbReference type="PANTHER" id="PTHR46806">
    <property type="entry name" value="F5/8 TYPE C DOMAIN-CONTAINING PROTEIN"/>
    <property type="match status" value="1"/>
</dbReference>
<feature type="transmembrane region" description="Helical" evidence="11">
    <location>
        <begin position="2166"/>
        <end position="2185"/>
    </location>
</feature>
<feature type="transmembrane region" description="Helical" evidence="11">
    <location>
        <begin position="2407"/>
        <end position="2426"/>
    </location>
</feature>
<evidence type="ECO:0000313" key="14">
    <source>
        <dbReference type="EMBL" id="KAL1267661.1"/>
    </source>
</evidence>
<evidence type="ECO:0000256" key="9">
    <source>
        <dbReference type="RuleBase" id="RU000688"/>
    </source>
</evidence>
<evidence type="ECO:0000259" key="12">
    <source>
        <dbReference type="PROSITE" id="PS50022"/>
    </source>
</evidence>
<dbReference type="Gene3D" id="2.60.40.420">
    <property type="entry name" value="Cupredoxins - blue copper proteins"/>
    <property type="match status" value="5"/>
</dbReference>
<feature type="transmembrane region" description="Helical" evidence="11">
    <location>
        <begin position="2205"/>
        <end position="2224"/>
    </location>
</feature>
<dbReference type="Pfam" id="PF00754">
    <property type="entry name" value="F5_F8_type_C"/>
    <property type="match status" value="2"/>
</dbReference>
<feature type="compositionally biased region" description="Polar residues" evidence="10">
    <location>
        <begin position="1054"/>
        <end position="1065"/>
    </location>
</feature>
<feature type="compositionally biased region" description="Basic and acidic residues" evidence="10">
    <location>
        <begin position="1066"/>
        <end position="1081"/>
    </location>
</feature>
<evidence type="ECO:0000256" key="10">
    <source>
        <dbReference type="SAM" id="MobiDB-lite"/>
    </source>
</evidence>
<dbReference type="InterPro" id="IPR008979">
    <property type="entry name" value="Galactose-bd-like_sf"/>
</dbReference>
<evidence type="ECO:0000259" key="13">
    <source>
        <dbReference type="PROSITE" id="PS50262"/>
    </source>
</evidence>
<dbReference type="InterPro" id="IPR008972">
    <property type="entry name" value="Cupredoxin"/>
</dbReference>
<dbReference type="CDD" id="cd15214">
    <property type="entry name" value="7tmA_GPR161"/>
    <property type="match status" value="1"/>
</dbReference>
<accession>A0ABR3MSR4</accession>
<dbReference type="SMART" id="SM01381">
    <property type="entry name" value="7TM_GPCR_Srsx"/>
    <property type="match status" value="1"/>
</dbReference>
<dbReference type="Pfam" id="PF07732">
    <property type="entry name" value="Cu-oxidase_3"/>
    <property type="match status" value="2"/>
</dbReference>
<dbReference type="PANTHER" id="PTHR46806:SF10">
    <property type="entry name" value="COAGULATION FACTOR V"/>
    <property type="match status" value="1"/>
</dbReference>
<feature type="region of interest" description="Disordered" evidence="10">
    <location>
        <begin position="1314"/>
        <end position="1374"/>
    </location>
</feature>
<dbReference type="EMBL" id="JAYMGO010000009">
    <property type="protein sequence ID" value="KAL1267661.1"/>
    <property type="molecule type" value="Genomic_DNA"/>
</dbReference>
<dbReference type="InterPro" id="IPR050633">
    <property type="entry name" value="Neuropilin_MCO_CoagFactor"/>
</dbReference>
<evidence type="ECO:0000256" key="11">
    <source>
        <dbReference type="SAM" id="Phobius"/>
    </source>
</evidence>
<evidence type="ECO:0000256" key="5">
    <source>
        <dbReference type="ARBA" id="ARBA00022837"/>
    </source>
</evidence>
<sequence>MCTREVGGDKVHCHFSESSEFFALQNRPFLPGVSLSEMKLRSWPVAPYGLALLALLCNYATAVERRYYIAAVNINWDYTSAGQQRTGPSYKKVVYREYNEGFTQAKPHPLSSGLLGPTLRGQEGDTIIVTFKNMADHPCSIHPHGIAYGKQSEGSLYFDNTSLYEKEDDVILPGQEHTYQWEVTSEVTPTDADPPCITYTYLSHFDIVKDYNTGLIGTMLICKKGTLDSSGNQIHFHQEAVLLFGVFDENKSWYSSGGPEQAHNVKYTINGYTNGSVPDLDICAHSKVSWHLLGMSSEPELFSVHFNGQALLHDGHKTSSVGIISGTATSASMTGVHPGRWLISSYISRHLEAGLHGYLNIKTCEEYTAPKRRLTIQQKQESQEWTYYIAAEEVIWDYAPHMPENMDGDFRSKYLKQGPQRIGKKYKKAVFTQYKDGTFKERAEDKQRKKELGILGPVIRAQIRDVIKIVFKNKASRPYSIYPHGLTIDKAAEGASYPAGGNQTHGIQPGETYTYTWSVSEEDVPTDSDPRCLTRMYHSAVDTPRDIASGLVGPLLICKSQSLNKKNVQLKADKEQHAMFTVFDENKSWYYDENINTYCSDPRRVKRDDPEFYKSNVMHTINGYVYESGQELGFCNGEIVTWHVSSVGEQDYIQTATFYGHTFELKNREEDMLSLFPMTGETITMNMLNTGIWLLASLNSHDSTKGMRVKFKDLECFRDYVMEYDYGPEKFTVWKPASINDIKKEEPKQIQPYEVDEDTENYAEFLNLRSLKAFSDDVEQIDLSILDFDDGFLQTKSPVPTEALDKSHNATFEPFNQIHGLSTEEAGLDKRQSSNKVFYESTEEASIFDSKPEVKSNNETESIISRFPVVERKVRSVPTKQMNETESASTNVTLDIEINTNIVENVSLSLQTDSVSVNTTHVESVGSSLEADSVSANTTHVENISLSLETDSVSANTTHVENISLSLETDSVSANTTHVESISSLLEIDSVSANTTYAPTVETNITHTMNETHIFPTNTSITSFDAPVGDRNITMEDDSPSLNSSESDLLLSNQTSVNETITQEEPNAKNRTDLADSDRDSSGNVFIYHVPSPDSLSNSSETQTEEDFVLLDGGHPSEISTDYKTVVEYNVSPMDTAEEMGKLTENTTRIVEEVNISERTKSVFNLSSSLLLRNSTLQSNESESSNATLSDFSLGLESEITENRTSSTNVTMTPQSEILRNASELFPSESIENASFSLVAFNVSSMKNDSESESEEEVVIYLKNNHSEAILTSHLDPKEEHWGYEGKHEMIHREIPEHMNKYIPGKSAANLNKTKKKKIVHQRVKPRKGFGMKTKKRKEYKPQPRSDVSPRGFSPRGFGPSGLTPRGTRPVSSEDELMEKSIVIGVPRHDFNDYELYVPKHEQDADFDSIVDHTEEYEYVEYKDPYGKAADVQSPVLDITSQHFLKMAGDKNTRTYFISVEEEEWDYAGYGQRRLDKSSQSERPTAFKKAVFRKYLDSTFSIRDIRGEIDEHLGILGPVIKAEVDQTVMVFFRNLASRPYSLHANGVKYLKQMEGLSYDDQSPYWYKQDDAVQPNSTFIYMWTINSKSGPQNNESDCRTWTYYSAVNPERDINSGLIGPLLVCRKGTLDKKPLDRREFVLLFMTFDENKSWYYEENRERIERKNRRAVMDPNFQNNLKFDAINGIIYSLKGLRMYTNQLAKWHLINMGSPKDLHSVHFHGQTFINKELKDHRQGVYPLLPGGFATLEMLPSKPGLWQLESEVGLSQQRGMQTLFLVLDNVCDHALGLVSGTVKDEHITASDSRGQWHPNLARLHNTGKYNAWSTTKTGQYIQVDFQRPVVISKVATQGAKQFLKHNFVLNYTISYSTDKKKWTFYKGDSDTVRKTFEGNSEAYATKENIFFPPLIGRYVRLHPLHSYNYPTVRLEYYGCELDGCSVPLGMESGLIEDAQITASSVASGWYSGQWQPWYARLNKQGTVNAWQAKNNDIQPWIQVELKNIKKITGIITQGAKSLRNEMFVTAYSLEYSEDGKRWTKYTDDEDYEQKTFQGNTDNNGPVKNYIYPPIFSKFIRIIPKQWQKSITMRIELLGFCQHVCPILGTQQQPPIMNSSKNGTVVANSTNGMDDDGPVVLESVSIIIIAISACLGNLVIVVTLYKKPYLMTPSNKFVFSLTLSNLLLSVLTLPFVAASSVLRDWMFGVVWCNFTALLHLLVSSSSMLTLGAIAIDRYYAVLYPMIYPMKITGNRAVVAIVYVWLHSLVGCLPPLFGWSAFEFDRFKWTCTVAWHKEISYTAFWITWCCLLPLVAMLVCYGVIFRVARIKARKVYCGSVVVAQEESSSQKNGRKNSNTSTSSSGSRKSLVYSGSQCKAFVTILVVLGTFLTTWGPYVVVISTEALWGKDSVSSQMETLVSWLSFTSAVCHPLIYGLWNKTVRKELLGMCFGDRYYRESFVIRHRSSRLFSISNRITDLGMSPHLTAMLVGGGQLLGRGSSTGDTGFSYTQDSATDVMLLDSYTSEPSHSAHCAANKRRSSVTFEDQVDQIPKGDPSVVQVTADIHKSLDSFASSLAKAIENDAKLQLFGEWTQIPTSLFTVRNTQRAPRYLDGQRLRMESIDEGIVKDDDDNDDEEHEEKIGDSSM</sequence>
<dbReference type="CDD" id="cd14455">
    <property type="entry name" value="CuRO_6_FV_like"/>
    <property type="match status" value="1"/>
</dbReference>
<dbReference type="SUPFAM" id="SSF81321">
    <property type="entry name" value="Family A G protein-coupled receptor-like"/>
    <property type="match status" value="1"/>
</dbReference>
<dbReference type="Proteomes" id="UP001558613">
    <property type="component" value="Unassembled WGS sequence"/>
</dbReference>
<feature type="compositionally biased region" description="Low complexity" evidence="10">
    <location>
        <begin position="1040"/>
        <end position="1053"/>
    </location>
</feature>
<feature type="transmembrane region" description="Helical" evidence="11">
    <location>
        <begin position="2133"/>
        <end position="2154"/>
    </location>
</feature>
<feature type="transmembrane region" description="Helical" evidence="11">
    <location>
        <begin position="2290"/>
        <end position="2312"/>
    </location>
</feature>
<keyword evidence="4" id="KW-0479">Metal-binding</keyword>
<keyword evidence="9" id="KW-0297">G-protein coupled receptor</keyword>
<organism evidence="14 15">
    <name type="scientific">Cirrhinus molitorella</name>
    <name type="common">mud carp</name>
    <dbReference type="NCBI Taxonomy" id="172907"/>
    <lineage>
        <taxon>Eukaryota</taxon>
        <taxon>Metazoa</taxon>
        <taxon>Chordata</taxon>
        <taxon>Craniata</taxon>
        <taxon>Vertebrata</taxon>
        <taxon>Euteleostomi</taxon>
        <taxon>Actinopterygii</taxon>
        <taxon>Neopterygii</taxon>
        <taxon>Teleostei</taxon>
        <taxon>Ostariophysi</taxon>
        <taxon>Cypriniformes</taxon>
        <taxon>Cyprinidae</taxon>
        <taxon>Labeoninae</taxon>
        <taxon>Labeonini</taxon>
        <taxon>Cirrhinus</taxon>
    </lineage>
</organism>
<dbReference type="CDD" id="cd14450">
    <property type="entry name" value="CuRO_3_FV_like"/>
    <property type="match status" value="1"/>
</dbReference>
<comment type="similarity">
    <text evidence="9">Belongs to the G-protein coupled receptor 1 family.</text>
</comment>
<dbReference type="PROSITE" id="PS00079">
    <property type="entry name" value="MULTICOPPER_OXIDASE1"/>
    <property type="match status" value="1"/>
</dbReference>
<dbReference type="PROSITE" id="PS50262">
    <property type="entry name" value="G_PROTEIN_RECEP_F1_2"/>
    <property type="match status" value="1"/>
</dbReference>